<organism evidence="1 2">
    <name type="scientific">Hoylesella marshii DSM 16973 = JCM 13450</name>
    <dbReference type="NCBI Taxonomy" id="862515"/>
    <lineage>
        <taxon>Bacteria</taxon>
        <taxon>Pseudomonadati</taxon>
        <taxon>Bacteroidota</taxon>
        <taxon>Bacteroidia</taxon>
        <taxon>Bacteroidales</taxon>
        <taxon>Prevotellaceae</taxon>
        <taxon>Hoylesella</taxon>
    </lineage>
</organism>
<dbReference type="RefSeq" id="WP_006950428.1">
    <property type="nucleotide sequence ID" value="NZ_BAJI01000022.1"/>
</dbReference>
<dbReference type="BioCyc" id="PMAR862515-HMP:GMOO-2101-MONOMER"/>
<name>E0NV66_9BACT</name>
<proteinExistence type="predicted"/>
<evidence type="ECO:0000313" key="1">
    <source>
        <dbReference type="EMBL" id="EFM00977.1"/>
    </source>
</evidence>
<reference evidence="1" key="1">
    <citation type="submission" date="2010-07" db="EMBL/GenBank/DDBJ databases">
        <authorList>
            <person name="Muzny D."/>
            <person name="Qin X."/>
            <person name="Deng J."/>
            <person name="Jiang H."/>
            <person name="Liu Y."/>
            <person name="Qu J."/>
            <person name="Song X.-Z."/>
            <person name="Zhang L."/>
            <person name="Thornton R."/>
            <person name="Coyle M."/>
            <person name="Francisco L."/>
            <person name="Jackson L."/>
            <person name="Javaid M."/>
            <person name="Korchina V."/>
            <person name="Kovar C."/>
            <person name="Mata R."/>
            <person name="Mathew T."/>
            <person name="Ngo R."/>
            <person name="Nguyen L."/>
            <person name="Nguyen N."/>
            <person name="Okwuonu G."/>
            <person name="Ongeri F."/>
            <person name="Pham C."/>
            <person name="Simmons D."/>
            <person name="Wilczek-Boney K."/>
            <person name="Hale W."/>
            <person name="Jakkamsetti A."/>
            <person name="Pham P."/>
            <person name="Ruth R."/>
            <person name="San Lucas F."/>
            <person name="Warren J."/>
            <person name="Zhang J."/>
            <person name="Zhao Z."/>
            <person name="Zhou C."/>
            <person name="Zhu D."/>
            <person name="Lee S."/>
            <person name="Bess C."/>
            <person name="Blankenburg K."/>
            <person name="Forbes L."/>
            <person name="Fu Q."/>
            <person name="Gubbala S."/>
            <person name="Hirani K."/>
            <person name="Jayaseelan J.C."/>
            <person name="Lara F."/>
            <person name="Munidasa M."/>
            <person name="Palculict T."/>
            <person name="Patil S."/>
            <person name="Pu L.-L."/>
            <person name="Saada N."/>
            <person name="Tang L."/>
            <person name="Weissenberger G."/>
            <person name="Zhu Y."/>
            <person name="Hemphill L."/>
            <person name="Shang Y."/>
            <person name="Youmans B."/>
            <person name="Ayvaz T."/>
            <person name="Ross M."/>
            <person name="Santibanez J."/>
            <person name="Aqrawi P."/>
            <person name="Gross S."/>
            <person name="Joshi V."/>
            <person name="Fowler G."/>
            <person name="Nazareth L."/>
            <person name="Reid J."/>
            <person name="Worley K."/>
            <person name="Petrosino J."/>
            <person name="Highlander S."/>
            <person name="Gibbs R."/>
        </authorList>
    </citation>
    <scope>NUCLEOTIDE SEQUENCE [LARGE SCALE GENOMIC DNA]</scope>
    <source>
        <strain evidence="1">DSM 16973</strain>
    </source>
</reference>
<keyword evidence="2" id="KW-1185">Reference proteome</keyword>
<evidence type="ECO:0000313" key="2">
    <source>
        <dbReference type="Proteomes" id="UP000004394"/>
    </source>
</evidence>
<protein>
    <submittedName>
        <fullName evidence="1">Uncharacterized protein</fullName>
    </submittedName>
</protein>
<sequence length="267" mass="30966">MKKINRLLLIAAMLNVACDFKLPRSGKDDACAQIEVQRYDRAESRYLMTGDFSALQQMNTGYPVETRALIEDLLKIGEVNDPQINTKLLKFYQDSALQTLISDAEAQYANMDDINKDLTETFGKLKQWLPDLPLPTVYAQITALDQSIVIGNQSIGISLDKYLGTDYPLYLKYYSREQRRLMTRRYMVPDCVSFYLMSVYPLSRYDIRSQQERDLHMGKIMWIVNRALGQNIMKSRFVDCIDRYMKHHTSVSIAELLRSDDYSAFID</sequence>
<dbReference type="InterPro" id="IPR019853">
    <property type="entry name" value="GldB-like"/>
</dbReference>
<accession>E0NV66</accession>
<dbReference type="Pfam" id="PF25594">
    <property type="entry name" value="GldB_lipo"/>
    <property type="match status" value="1"/>
</dbReference>
<dbReference type="STRING" id="862515.HMPREF0658_2071"/>
<comment type="caution">
    <text evidence="1">The sequence shown here is derived from an EMBL/GenBank/DDBJ whole genome shotgun (WGS) entry which is preliminary data.</text>
</comment>
<dbReference type="OrthoDB" id="976022at2"/>
<dbReference type="EMBL" id="AEEI01000057">
    <property type="protein sequence ID" value="EFM00977.1"/>
    <property type="molecule type" value="Genomic_DNA"/>
</dbReference>
<dbReference type="HOGENOM" id="CLU_070771_1_0_10"/>
<dbReference type="Proteomes" id="UP000004394">
    <property type="component" value="Unassembled WGS sequence"/>
</dbReference>
<dbReference type="eggNOG" id="ENOG502ZQXT">
    <property type="taxonomic scope" value="Bacteria"/>
</dbReference>
<dbReference type="AlphaFoldDB" id="E0NV66"/>
<gene>
    <name evidence="1" type="ORF">HMPREF0658_2071</name>
</gene>